<gene>
    <name evidence="1" type="ORF">SAMN05444148_2031</name>
</gene>
<dbReference type="SUPFAM" id="SSF48452">
    <property type="entry name" value="TPR-like"/>
    <property type="match status" value="1"/>
</dbReference>
<dbReference type="STRING" id="1089305.SAMN05444148_2031"/>
<dbReference type="EMBL" id="FQWS01000002">
    <property type="protein sequence ID" value="SHH44479.1"/>
    <property type="molecule type" value="Genomic_DNA"/>
</dbReference>
<dbReference type="Proteomes" id="UP000184522">
    <property type="component" value="Unassembled WGS sequence"/>
</dbReference>
<sequence>MPIFLYSFRKYLFGSFLLISILSFSQNTEKKRVKDTLSNTLANDLKVKALGDSLQNAIINYESEKFLTYFSNEEFIERLKKLNTDADYEDNFVKGLLSGVLKGFNAFPNRIISELKADGYYDFVNYRYDEYEQTYFILFRLYSQSGLNYHDYRIRKNPDTGDFEFTDIYIYLTGEDFSQTLGRIITFTMNSSNSKGKTLKGFQDFMQLEKAIKANQVGNPQRGYYIMEKIKGDISKDKFFLILKSMMAANLGDEEYLKSLEELFAIHGDDPTIFLNKIDYYLLKGMNYEAVECVEKLKKITEDDFLNYSKANIAYMDENYQVALDNYKYIVDNYEGFFDAQSSYLAILTVLNRNDEAIDYLNTLVEEYDKEDLIEYLEELDENNENVFEDFIKTEAYKTWKTAE</sequence>
<dbReference type="Gene3D" id="1.25.40.10">
    <property type="entry name" value="Tetratricopeptide repeat domain"/>
    <property type="match status" value="1"/>
</dbReference>
<keyword evidence="2" id="KW-1185">Reference proteome</keyword>
<protein>
    <recommendedName>
        <fullName evidence="3">Tetratricopeptide repeat-containing protein</fullName>
    </recommendedName>
</protein>
<proteinExistence type="predicted"/>
<organism evidence="1 2">
    <name type="scientific">Winogradskyella jejuensis</name>
    <dbReference type="NCBI Taxonomy" id="1089305"/>
    <lineage>
        <taxon>Bacteria</taxon>
        <taxon>Pseudomonadati</taxon>
        <taxon>Bacteroidota</taxon>
        <taxon>Flavobacteriia</taxon>
        <taxon>Flavobacteriales</taxon>
        <taxon>Flavobacteriaceae</taxon>
        <taxon>Winogradskyella</taxon>
    </lineage>
</organism>
<evidence type="ECO:0008006" key="3">
    <source>
        <dbReference type="Google" id="ProtNLM"/>
    </source>
</evidence>
<name>A0A1M5T147_9FLAO</name>
<reference evidence="2" key="1">
    <citation type="submission" date="2016-11" db="EMBL/GenBank/DDBJ databases">
        <authorList>
            <person name="Varghese N."/>
            <person name="Submissions S."/>
        </authorList>
    </citation>
    <scope>NUCLEOTIDE SEQUENCE [LARGE SCALE GENOMIC DNA]</scope>
    <source>
        <strain evidence="2">DSM 25330</strain>
    </source>
</reference>
<accession>A0A1M5T147</accession>
<dbReference type="RefSeq" id="WP_073086066.1">
    <property type="nucleotide sequence ID" value="NZ_FQWS01000002.1"/>
</dbReference>
<dbReference type="AlphaFoldDB" id="A0A1M5T147"/>
<dbReference type="OrthoDB" id="1198805at2"/>
<evidence type="ECO:0000313" key="1">
    <source>
        <dbReference type="EMBL" id="SHH44479.1"/>
    </source>
</evidence>
<evidence type="ECO:0000313" key="2">
    <source>
        <dbReference type="Proteomes" id="UP000184522"/>
    </source>
</evidence>
<dbReference type="InterPro" id="IPR011990">
    <property type="entry name" value="TPR-like_helical_dom_sf"/>
</dbReference>